<dbReference type="GO" id="GO:0005783">
    <property type="term" value="C:endoplasmic reticulum"/>
    <property type="evidence" value="ECO:0007669"/>
    <property type="project" value="TreeGrafter"/>
</dbReference>
<accession>A0A427XTX1</accession>
<feature type="signal peptide" evidence="7">
    <location>
        <begin position="1"/>
        <end position="27"/>
    </location>
</feature>
<dbReference type="PANTHER" id="PTHR11071:SF561">
    <property type="entry name" value="PEPTIDYL-PROLYL CIS-TRANS ISOMERASE D-RELATED"/>
    <property type="match status" value="1"/>
</dbReference>
<organism evidence="9 10">
    <name type="scientific">Saitozyma podzolica</name>
    <dbReference type="NCBI Taxonomy" id="1890683"/>
    <lineage>
        <taxon>Eukaryota</taxon>
        <taxon>Fungi</taxon>
        <taxon>Dikarya</taxon>
        <taxon>Basidiomycota</taxon>
        <taxon>Agaricomycotina</taxon>
        <taxon>Tremellomycetes</taxon>
        <taxon>Tremellales</taxon>
        <taxon>Trimorphomycetaceae</taxon>
        <taxon>Saitozyma</taxon>
    </lineage>
</organism>
<comment type="catalytic activity">
    <reaction evidence="1">
        <text>[protein]-peptidylproline (omega=180) = [protein]-peptidylproline (omega=0)</text>
        <dbReference type="Rhea" id="RHEA:16237"/>
        <dbReference type="Rhea" id="RHEA-COMP:10747"/>
        <dbReference type="Rhea" id="RHEA-COMP:10748"/>
        <dbReference type="ChEBI" id="CHEBI:83833"/>
        <dbReference type="ChEBI" id="CHEBI:83834"/>
        <dbReference type="EC" id="5.2.1.8"/>
    </reaction>
</comment>
<reference evidence="9 10" key="1">
    <citation type="submission" date="2018-11" db="EMBL/GenBank/DDBJ databases">
        <title>Genome sequence of Saitozyma podzolica DSM 27192.</title>
        <authorList>
            <person name="Aliyu H."/>
            <person name="Gorte O."/>
            <person name="Ochsenreither K."/>
        </authorList>
    </citation>
    <scope>NUCLEOTIDE SEQUENCE [LARGE SCALE GENOMIC DNA]</scope>
    <source>
        <strain evidence="9 10">DSM 27192</strain>
    </source>
</reference>
<evidence type="ECO:0000256" key="7">
    <source>
        <dbReference type="SAM" id="SignalP"/>
    </source>
</evidence>
<dbReference type="EC" id="5.2.1.8" evidence="2"/>
<evidence type="ECO:0000256" key="2">
    <source>
        <dbReference type="ARBA" id="ARBA00013194"/>
    </source>
</evidence>
<proteinExistence type="predicted"/>
<sequence length="308" mass="33227">MRRPSVLTLLVALAAAVILLLAPGAEASKGPIITNKVYFDIEHGGKPMGRIVMGLYGKTVPKTAENFRALATGKTLEGEELGFGYEGSSFHRIIKNFMAQGGDFTKGDGTGGKSIYGNKFADENFKLRHTGPGTLSMANAGRDTNGSQFFICTVKTSWLDGKHVVFGHVIEGMDVVYAMENAPTGRGDKPVEPITIAKSGEIPIDHEIDDEGNQDMLPNPDPSDLGLDESPVVDMDMEDAANLGSESVSGSEYEFRTISSPVKYAAFFLVFVIVPVGAGVYFFGGGKERMKRWKGRKGRGYEKVESRA</sequence>
<dbReference type="GO" id="GO:0003755">
    <property type="term" value="F:peptidyl-prolyl cis-trans isomerase activity"/>
    <property type="evidence" value="ECO:0007669"/>
    <property type="project" value="UniProtKB-KW"/>
</dbReference>
<dbReference type="GO" id="GO:0016018">
    <property type="term" value="F:cyclosporin A binding"/>
    <property type="evidence" value="ECO:0007669"/>
    <property type="project" value="TreeGrafter"/>
</dbReference>
<protein>
    <recommendedName>
        <fullName evidence="2">peptidylprolyl isomerase</fullName>
        <ecNumber evidence="2">5.2.1.8</ecNumber>
    </recommendedName>
</protein>
<evidence type="ECO:0000313" key="9">
    <source>
        <dbReference type="EMBL" id="RSH82294.1"/>
    </source>
</evidence>
<dbReference type="CDD" id="cd01926">
    <property type="entry name" value="cyclophilin_ABH_like"/>
    <property type="match status" value="1"/>
</dbReference>
<dbReference type="PROSITE" id="PS00170">
    <property type="entry name" value="CSA_PPIASE_1"/>
    <property type="match status" value="1"/>
</dbReference>
<dbReference type="PRINTS" id="PR00153">
    <property type="entry name" value="CSAPPISMRASE"/>
</dbReference>
<keyword evidence="4" id="KW-0325">Glycoprotein</keyword>
<evidence type="ECO:0000256" key="1">
    <source>
        <dbReference type="ARBA" id="ARBA00000971"/>
    </source>
</evidence>
<dbReference type="InterPro" id="IPR029000">
    <property type="entry name" value="Cyclophilin-like_dom_sf"/>
</dbReference>
<dbReference type="PANTHER" id="PTHR11071">
    <property type="entry name" value="PEPTIDYL-PROLYL CIS-TRANS ISOMERASE"/>
    <property type="match status" value="1"/>
</dbReference>
<keyword evidence="6" id="KW-0812">Transmembrane</keyword>
<dbReference type="STRING" id="1890683.A0A427XTX1"/>
<name>A0A427XTX1_9TREE</name>
<feature type="domain" description="PPIase cyclophilin-type" evidence="8">
    <location>
        <begin position="38"/>
        <end position="201"/>
    </location>
</feature>
<comment type="caution">
    <text evidence="9">The sequence shown here is derived from an EMBL/GenBank/DDBJ whole genome shotgun (WGS) entry which is preliminary data.</text>
</comment>
<dbReference type="Gene3D" id="2.40.100.10">
    <property type="entry name" value="Cyclophilin-like"/>
    <property type="match status" value="1"/>
</dbReference>
<evidence type="ECO:0000256" key="5">
    <source>
        <dbReference type="ARBA" id="ARBA00023235"/>
    </source>
</evidence>
<dbReference type="GO" id="GO:0006457">
    <property type="term" value="P:protein folding"/>
    <property type="evidence" value="ECO:0007669"/>
    <property type="project" value="InterPro"/>
</dbReference>
<evidence type="ECO:0000256" key="3">
    <source>
        <dbReference type="ARBA" id="ARBA00023110"/>
    </source>
</evidence>
<keyword evidence="6" id="KW-0472">Membrane</keyword>
<dbReference type="OrthoDB" id="193499at2759"/>
<dbReference type="PROSITE" id="PS50072">
    <property type="entry name" value="CSA_PPIASE_2"/>
    <property type="match status" value="1"/>
</dbReference>
<feature type="transmembrane region" description="Helical" evidence="6">
    <location>
        <begin position="264"/>
        <end position="284"/>
    </location>
</feature>
<keyword evidence="7" id="KW-0732">Signal</keyword>
<evidence type="ECO:0000259" key="8">
    <source>
        <dbReference type="PROSITE" id="PS50072"/>
    </source>
</evidence>
<evidence type="ECO:0000256" key="6">
    <source>
        <dbReference type="SAM" id="Phobius"/>
    </source>
</evidence>
<keyword evidence="5 9" id="KW-0413">Isomerase</keyword>
<dbReference type="FunFam" id="2.40.100.10:FF:000001">
    <property type="entry name" value="Peptidyl-prolyl cis-trans isomerase"/>
    <property type="match status" value="1"/>
</dbReference>
<dbReference type="Pfam" id="PF00160">
    <property type="entry name" value="Pro_isomerase"/>
    <property type="match status" value="1"/>
</dbReference>
<gene>
    <name evidence="9" type="primary">CPR2</name>
    <name evidence="9" type="ORF">EHS25_006004</name>
</gene>
<dbReference type="Proteomes" id="UP000279259">
    <property type="component" value="Unassembled WGS sequence"/>
</dbReference>
<keyword evidence="6" id="KW-1133">Transmembrane helix</keyword>
<dbReference type="EMBL" id="RSCD01000027">
    <property type="protein sequence ID" value="RSH82294.1"/>
    <property type="molecule type" value="Genomic_DNA"/>
</dbReference>
<dbReference type="AlphaFoldDB" id="A0A427XTX1"/>
<keyword evidence="10" id="KW-1185">Reference proteome</keyword>
<dbReference type="SUPFAM" id="SSF50891">
    <property type="entry name" value="Cyclophilin-like"/>
    <property type="match status" value="1"/>
</dbReference>
<dbReference type="InterPro" id="IPR002130">
    <property type="entry name" value="Cyclophilin-type_PPIase_dom"/>
</dbReference>
<keyword evidence="3" id="KW-0697">Rotamase</keyword>
<evidence type="ECO:0000313" key="10">
    <source>
        <dbReference type="Proteomes" id="UP000279259"/>
    </source>
</evidence>
<dbReference type="GO" id="GO:0000324">
    <property type="term" value="C:fungal-type vacuole"/>
    <property type="evidence" value="ECO:0007669"/>
    <property type="project" value="TreeGrafter"/>
</dbReference>
<feature type="chain" id="PRO_5019154680" description="peptidylprolyl isomerase" evidence="7">
    <location>
        <begin position="28"/>
        <end position="308"/>
    </location>
</feature>
<dbReference type="InterPro" id="IPR020892">
    <property type="entry name" value="Cyclophilin-type_PPIase_CS"/>
</dbReference>
<evidence type="ECO:0000256" key="4">
    <source>
        <dbReference type="ARBA" id="ARBA00023180"/>
    </source>
</evidence>